<protein>
    <submittedName>
        <fullName evidence="2">Uncharacterized protein</fullName>
    </submittedName>
</protein>
<dbReference type="Proteomes" id="UP000783796">
    <property type="component" value="Unassembled WGS sequence"/>
</dbReference>
<proteinExistence type="predicted"/>
<comment type="caution">
    <text evidence="2">The sequence shown here is derived from an EMBL/GenBank/DDBJ whole genome shotgun (WGS) entry which is preliminary data.</text>
</comment>
<organism evidence="2 3">
    <name type="scientific">Candidatus Phocaeicola faecigallinarum</name>
    <dbReference type="NCBI Taxonomy" id="2838732"/>
    <lineage>
        <taxon>Bacteria</taxon>
        <taxon>Pseudomonadati</taxon>
        <taxon>Bacteroidota</taxon>
        <taxon>Bacteroidia</taxon>
        <taxon>Bacteroidales</taxon>
        <taxon>Bacteroidaceae</taxon>
        <taxon>Phocaeicola</taxon>
    </lineage>
</organism>
<feature type="region of interest" description="Disordered" evidence="1">
    <location>
        <begin position="48"/>
        <end position="83"/>
    </location>
</feature>
<accession>A0A948WWZ9</accession>
<evidence type="ECO:0000313" key="3">
    <source>
        <dbReference type="Proteomes" id="UP000783796"/>
    </source>
</evidence>
<dbReference type="Gene3D" id="1.20.5.490">
    <property type="entry name" value="Single helix bin"/>
    <property type="match status" value="1"/>
</dbReference>
<reference evidence="2" key="1">
    <citation type="journal article" date="2021" name="PeerJ">
        <title>Extensive microbial diversity within the chicken gut microbiome revealed by metagenomics and culture.</title>
        <authorList>
            <person name="Gilroy R."/>
            <person name="Ravi A."/>
            <person name="Getino M."/>
            <person name="Pursley I."/>
            <person name="Horton D.L."/>
            <person name="Alikhan N.F."/>
            <person name="Baker D."/>
            <person name="Gharbi K."/>
            <person name="Hall N."/>
            <person name="Watson M."/>
            <person name="Adriaenssens E.M."/>
            <person name="Foster-Nyarko E."/>
            <person name="Jarju S."/>
            <person name="Secka A."/>
            <person name="Antonio M."/>
            <person name="Oren A."/>
            <person name="Chaudhuri R.R."/>
            <person name="La Ragione R."/>
            <person name="Hildebrand F."/>
            <person name="Pallen M.J."/>
        </authorList>
    </citation>
    <scope>NUCLEOTIDE SEQUENCE</scope>
    <source>
        <strain evidence="2">G4-2901</strain>
    </source>
</reference>
<evidence type="ECO:0000313" key="2">
    <source>
        <dbReference type="EMBL" id="MBU3837526.1"/>
    </source>
</evidence>
<sequence length="125" mass="14368">QLVVDRLIKAAVEPDVRRDMDVEDEILSEIESRDTTIMMKNKELELKNQELESKSQELESKSQELESKSQELESKSQELESKSQELISKNKMLGNMISLLRKQGLSDEDIAKELNIGINKLSEYV</sequence>
<reference evidence="2" key="2">
    <citation type="submission" date="2021-04" db="EMBL/GenBank/DDBJ databases">
        <authorList>
            <person name="Gilroy R."/>
        </authorList>
    </citation>
    <scope>NUCLEOTIDE SEQUENCE</scope>
    <source>
        <strain evidence="2">G4-2901</strain>
    </source>
</reference>
<gene>
    <name evidence="2" type="ORF">H9777_04225</name>
</gene>
<evidence type="ECO:0000256" key="1">
    <source>
        <dbReference type="SAM" id="MobiDB-lite"/>
    </source>
</evidence>
<name>A0A948WWZ9_9BACT</name>
<dbReference type="EMBL" id="JAHLFW010000039">
    <property type="protein sequence ID" value="MBU3837526.1"/>
    <property type="molecule type" value="Genomic_DNA"/>
</dbReference>
<dbReference type="AlphaFoldDB" id="A0A948WWZ9"/>
<feature type="non-terminal residue" evidence="2">
    <location>
        <position position="1"/>
    </location>
</feature>